<dbReference type="Pfam" id="PF00400">
    <property type="entry name" value="WD40"/>
    <property type="match status" value="1"/>
</dbReference>
<reference evidence="2 3" key="1">
    <citation type="journal article" date="2016" name="Mol. Biol. Evol.">
        <title>Comparative Genomics of Early-Diverging Mushroom-Forming Fungi Provides Insights into the Origins of Lignocellulose Decay Capabilities.</title>
        <authorList>
            <person name="Nagy L.G."/>
            <person name="Riley R."/>
            <person name="Tritt A."/>
            <person name="Adam C."/>
            <person name="Daum C."/>
            <person name="Floudas D."/>
            <person name="Sun H."/>
            <person name="Yadav J.S."/>
            <person name="Pangilinan J."/>
            <person name="Larsson K.H."/>
            <person name="Matsuura K."/>
            <person name="Barry K."/>
            <person name="Labutti K."/>
            <person name="Kuo R."/>
            <person name="Ohm R.A."/>
            <person name="Bhattacharya S.S."/>
            <person name="Shirouzu T."/>
            <person name="Yoshinaga Y."/>
            <person name="Martin F.M."/>
            <person name="Grigoriev I.V."/>
            <person name="Hibbett D.S."/>
        </authorList>
    </citation>
    <scope>NUCLEOTIDE SEQUENCE [LARGE SCALE GENOMIC DNA]</scope>
    <source>
        <strain evidence="2 3">CBS 109695</strain>
    </source>
</reference>
<dbReference type="PANTHER" id="PTHR19879">
    <property type="entry name" value="TRANSCRIPTION INITIATION FACTOR TFIID"/>
    <property type="match status" value="1"/>
</dbReference>
<protein>
    <submittedName>
        <fullName evidence="2">Uncharacterized protein</fullName>
    </submittedName>
</protein>
<gene>
    <name evidence="2" type="ORF">FIBSPDRAFT_752311</name>
</gene>
<dbReference type="PROSITE" id="PS50082">
    <property type="entry name" value="WD_REPEATS_2"/>
    <property type="match status" value="1"/>
</dbReference>
<dbReference type="SMART" id="SM00320">
    <property type="entry name" value="WD40"/>
    <property type="match status" value="1"/>
</dbReference>
<accession>A0A166CXR4</accession>
<dbReference type="OrthoDB" id="2615105at2759"/>
<evidence type="ECO:0000313" key="3">
    <source>
        <dbReference type="Proteomes" id="UP000076532"/>
    </source>
</evidence>
<keyword evidence="3" id="KW-1185">Reference proteome</keyword>
<keyword evidence="1" id="KW-0853">WD repeat</keyword>
<sequence length="123" mass="13662">TVRLWAARTGDLVAGPYEGHTGHVASAAFSPDGEHIVSGSADKTIRIFAIPREASSSGKGYTSSSRLENGWMQNTFTKYLFWVPPTYRTGLWRPDDTVVIAEHSTRLDLTRFVHGENWAQCHV</sequence>
<dbReference type="AlphaFoldDB" id="A0A166CXR4"/>
<dbReference type="Gene3D" id="2.130.10.10">
    <property type="entry name" value="YVTN repeat-like/Quinoprotein amine dehydrogenase"/>
    <property type="match status" value="1"/>
</dbReference>
<dbReference type="InterPro" id="IPR015943">
    <property type="entry name" value="WD40/YVTN_repeat-like_dom_sf"/>
</dbReference>
<name>A0A166CXR4_9AGAM</name>
<feature type="repeat" description="WD" evidence="1">
    <location>
        <begin position="17"/>
        <end position="48"/>
    </location>
</feature>
<dbReference type="Proteomes" id="UP000076532">
    <property type="component" value="Unassembled WGS sequence"/>
</dbReference>
<proteinExistence type="predicted"/>
<dbReference type="SUPFAM" id="SSF50978">
    <property type="entry name" value="WD40 repeat-like"/>
    <property type="match status" value="1"/>
</dbReference>
<dbReference type="EMBL" id="KV417622">
    <property type="protein sequence ID" value="KZP14106.1"/>
    <property type="molecule type" value="Genomic_DNA"/>
</dbReference>
<organism evidence="2 3">
    <name type="scientific">Athelia psychrophila</name>
    <dbReference type="NCBI Taxonomy" id="1759441"/>
    <lineage>
        <taxon>Eukaryota</taxon>
        <taxon>Fungi</taxon>
        <taxon>Dikarya</taxon>
        <taxon>Basidiomycota</taxon>
        <taxon>Agaricomycotina</taxon>
        <taxon>Agaricomycetes</taxon>
        <taxon>Agaricomycetidae</taxon>
        <taxon>Atheliales</taxon>
        <taxon>Atheliaceae</taxon>
        <taxon>Athelia</taxon>
    </lineage>
</organism>
<dbReference type="InterPro" id="IPR001680">
    <property type="entry name" value="WD40_rpt"/>
</dbReference>
<evidence type="ECO:0000313" key="2">
    <source>
        <dbReference type="EMBL" id="KZP14106.1"/>
    </source>
</evidence>
<evidence type="ECO:0000256" key="1">
    <source>
        <dbReference type="PROSITE-ProRule" id="PRU00221"/>
    </source>
</evidence>
<dbReference type="PANTHER" id="PTHR19879:SF9">
    <property type="entry name" value="TRANSCRIPTION INITIATION FACTOR TFIID SUBUNIT 5"/>
    <property type="match status" value="1"/>
</dbReference>
<dbReference type="PROSITE" id="PS50294">
    <property type="entry name" value="WD_REPEATS_REGION"/>
    <property type="match status" value="1"/>
</dbReference>
<dbReference type="InterPro" id="IPR036322">
    <property type="entry name" value="WD40_repeat_dom_sf"/>
</dbReference>
<feature type="non-terminal residue" evidence="2">
    <location>
        <position position="1"/>
    </location>
</feature>